<accession>A0A1Q9BY13</accession>
<gene>
    <name evidence="4" type="ORF">AK812_SmicGene44613</name>
</gene>
<dbReference type="SUPFAM" id="SSF53448">
    <property type="entry name" value="Nucleotide-diphospho-sugar transferases"/>
    <property type="match status" value="1"/>
</dbReference>
<dbReference type="Gene3D" id="3.90.550.10">
    <property type="entry name" value="Spore Coat Polysaccharide Biosynthesis Protein SpsA, Chain A"/>
    <property type="match status" value="2"/>
</dbReference>
<feature type="transmembrane region" description="Helical" evidence="2">
    <location>
        <begin position="135"/>
        <end position="155"/>
    </location>
</feature>
<sequence>MHPVAPAKRGNQKSMGNGFWSCFGPWLATTDSLVPSTISFSATSATARRVCALMLLLADMPAAQAEPKRPASVVVSVHVEKGNQASGAMRWLARKPVLPWNRHSIGFSVSGAFLASIPLRSAYLRNKNRFSTISWIRILALVSLAGTLLLFSQAATVMPRGVALVLADAIMFPALYLGEGLTRGLMLQFAKDTTVLSANPASFLAIVLNNCARTVAPWLSRKHISRLPKTSLPAQGKGAALRLVFEYMLQADAKHGLTLDTDVTSITPDWIKSFSLALAYDFAIFCRTSLCTTLPGWLHHEPADHPGLCAVFGRDVRQAIGGDFGFSRRAAEAFLAQPWSPSIEKHGVNNFVTTTVLKKGFSIGEVELPAKVHSPSLQKLKRMFMEVLEVLLARERPSPRKSRHYLASPCSSMSTRSPSSRNLSGGSCCAAASGGAMSEACIMATLATTAHWASFRAALAARTFDSTTWARLLYCALTTKAADSLETLRCFFFLRAASHCREAQPLSNPEAEELVKSQRDQLARLCREAMP</sequence>
<keyword evidence="2" id="KW-1133">Transmembrane helix</keyword>
<reference evidence="4 5" key="1">
    <citation type="submission" date="2016-02" db="EMBL/GenBank/DDBJ databases">
        <title>Genome analysis of coral dinoflagellate symbionts highlights evolutionary adaptations to a symbiotic lifestyle.</title>
        <authorList>
            <person name="Aranda M."/>
            <person name="Li Y."/>
            <person name="Liew Y.J."/>
            <person name="Baumgarten S."/>
            <person name="Simakov O."/>
            <person name="Wilson M."/>
            <person name="Piel J."/>
            <person name="Ashoor H."/>
            <person name="Bougouffa S."/>
            <person name="Bajic V.B."/>
            <person name="Ryu T."/>
            <person name="Ravasi T."/>
            <person name="Bayer T."/>
            <person name="Micklem G."/>
            <person name="Kim H."/>
            <person name="Bhak J."/>
            <person name="Lajeunesse T.C."/>
            <person name="Voolstra C.R."/>
        </authorList>
    </citation>
    <scope>NUCLEOTIDE SEQUENCE [LARGE SCALE GENOMIC DNA]</scope>
    <source>
        <strain evidence="4 5">CCMP2467</strain>
    </source>
</reference>
<feature type="compositionally biased region" description="Low complexity" evidence="1">
    <location>
        <begin position="408"/>
        <end position="423"/>
    </location>
</feature>
<comment type="caution">
    <text evidence="4">The sequence shown here is derived from an EMBL/GenBank/DDBJ whole genome shotgun (WGS) entry which is preliminary data.</text>
</comment>
<dbReference type="Pfam" id="PF21969">
    <property type="entry name" value="MGS_GT"/>
    <property type="match status" value="1"/>
</dbReference>
<evidence type="ECO:0000313" key="5">
    <source>
        <dbReference type="Proteomes" id="UP000186817"/>
    </source>
</evidence>
<keyword evidence="5" id="KW-1185">Reference proteome</keyword>
<evidence type="ECO:0000313" key="4">
    <source>
        <dbReference type="EMBL" id="OLP75572.1"/>
    </source>
</evidence>
<keyword evidence="2" id="KW-0812">Transmembrane</keyword>
<keyword evidence="2" id="KW-0472">Membrane</keyword>
<name>A0A1Q9BY13_SYMMI</name>
<dbReference type="AlphaFoldDB" id="A0A1Q9BY13"/>
<dbReference type="Proteomes" id="UP000186817">
    <property type="component" value="Unassembled WGS sequence"/>
</dbReference>
<proteinExistence type="predicted"/>
<dbReference type="EMBL" id="LSRX01002401">
    <property type="protein sequence ID" value="OLP75572.1"/>
    <property type="molecule type" value="Genomic_DNA"/>
</dbReference>
<evidence type="ECO:0000256" key="1">
    <source>
        <dbReference type="SAM" id="MobiDB-lite"/>
    </source>
</evidence>
<evidence type="ECO:0000256" key="2">
    <source>
        <dbReference type="SAM" id="Phobius"/>
    </source>
</evidence>
<dbReference type="InterPro" id="IPR054145">
    <property type="entry name" value="MGS_GT"/>
</dbReference>
<feature type="domain" description="Mannosylglycerate synthase GT" evidence="3">
    <location>
        <begin position="235"/>
        <end position="388"/>
    </location>
</feature>
<dbReference type="InterPro" id="IPR029044">
    <property type="entry name" value="Nucleotide-diphossugar_trans"/>
</dbReference>
<feature type="region of interest" description="Disordered" evidence="1">
    <location>
        <begin position="401"/>
        <end position="423"/>
    </location>
</feature>
<protein>
    <recommendedName>
        <fullName evidence="3">Mannosylglycerate synthase GT domain-containing protein</fullName>
    </recommendedName>
</protein>
<organism evidence="4 5">
    <name type="scientific">Symbiodinium microadriaticum</name>
    <name type="common">Dinoflagellate</name>
    <name type="synonym">Zooxanthella microadriatica</name>
    <dbReference type="NCBI Taxonomy" id="2951"/>
    <lineage>
        <taxon>Eukaryota</taxon>
        <taxon>Sar</taxon>
        <taxon>Alveolata</taxon>
        <taxon>Dinophyceae</taxon>
        <taxon>Suessiales</taxon>
        <taxon>Symbiodiniaceae</taxon>
        <taxon>Symbiodinium</taxon>
    </lineage>
</organism>
<evidence type="ECO:0000259" key="3">
    <source>
        <dbReference type="Pfam" id="PF21969"/>
    </source>
</evidence>